<evidence type="ECO:0000313" key="2">
    <source>
        <dbReference type="EMBL" id="CAH1118613.1"/>
    </source>
</evidence>
<feature type="compositionally biased region" description="Acidic residues" evidence="1">
    <location>
        <begin position="1320"/>
        <end position="1334"/>
    </location>
</feature>
<feature type="compositionally biased region" description="Basic and acidic residues" evidence="1">
    <location>
        <begin position="139"/>
        <end position="148"/>
    </location>
</feature>
<feature type="compositionally biased region" description="Acidic residues" evidence="1">
    <location>
        <begin position="237"/>
        <end position="246"/>
    </location>
</feature>
<feature type="compositionally biased region" description="Basic and acidic residues" evidence="1">
    <location>
        <begin position="44"/>
        <end position="62"/>
    </location>
</feature>
<dbReference type="OrthoDB" id="8062037at2759"/>
<feature type="compositionally biased region" description="Basic and acidic residues" evidence="1">
    <location>
        <begin position="93"/>
        <end position="102"/>
    </location>
</feature>
<dbReference type="Proteomes" id="UP001153737">
    <property type="component" value="Chromosome 11"/>
</dbReference>
<proteinExistence type="predicted"/>
<feature type="compositionally biased region" description="Basic residues" evidence="1">
    <location>
        <begin position="216"/>
        <end position="232"/>
    </location>
</feature>
<dbReference type="PANTHER" id="PTHR40552:SF6">
    <property type="entry name" value="FI09606P-RELATED"/>
    <property type="match status" value="1"/>
</dbReference>
<keyword evidence="3" id="KW-1185">Reference proteome</keyword>
<sequence>MVEEKESDQENPQRKSVSAEGRKESQRISVSQNRPPISDTSNPIKKDPVSEQKKKDEKDMRKTQVIPQKESNLSTQIKPTLSKRIDLKFVDDGTYKEGEPRSKYVVPRTKRQQRYYEKNRANTAKKFCKYSSSKVPKPQPDRKMDLKIEVPSPEPSQAKVTPRRVTPTASMLYPYPQTDSELKIKKPKSGIIINEKEAEGHDSDDDYDSFDLVFSRKPRPKSSSRKRSKSRKHDGLEDIVEDEEEADGTREKKKKKKKGKQKKCGMEETAEGEAEEAEADEKADYLTKQFRRKVSQMSAATSYHSQLIEPSEQEMVGEPAFSKYVQKFRRESEMQRYQPIRRKVKRGTLESHSFTDINQVVLKDFFFGSKEGTMHQGDPSFAPSVRNIQGLCMPVAAYCYSILKHPNKWTRENIDEILGYGNDLFSQSARVAHIHNLSKLLEFNELQKYCIIGEKKIRFTVDDPEVAGYIRSDDKKVYNLTKALRIFFSRNTAGILKTQDICIGVWKHKYFYMFDARPRTRDLFCSPSGTAIMANFYDVSALATVFLARSNFGNWPFVIYPLKALKVLNRDDPEVDSNAALDVASEYNILNANKAVVLASLDLADKCFDFSRNKQSLAMAVVCLAYSRITPPSAWHRTTVDKIMIIGNQLYLQCLECESIVDLKLDNLPALFTIGPYIVEIYIYANVYADLLFRSCCCQLRCCLEEFFEKCTNAIVQIGKGFLAVWKQRNMFYCFDPYSRNNEGYRCRDGAACVSMHSTVESLVEVITTNFDDKDTIFYVHAMKVCKIHRDPAQTSRFPKHLAMDDIAVDEVKQYKMKKSKKAAIEKPVTVDYSALAMRRLLAGESPQDSIFDIGSTVESLAMEQLPPMLHKNVSKSILKAHPKVVDVVADLDSPSLSDTQIEPPLPQQPKITEDIEFLDLDSFELTMEEIELEVVAQQEDENEQPEEGEGMMMAEGESDFEQAPEEANFMGLGGEGDDLDDWFFATDMYSQYSGIKKPSQMSEQVNTDITYFPIKREILYPTYLRDRQRVKYRLQKYRFTEEDWENYLPPSPPEITRSEELRKETNFVNLPDDTQIILGGKNVADAGGEDVEFVAPFVCIMAGVVAKKYSISSWTGEIVDYIIKCGNELHAASKFRYDQVSKLEIPRISLGNTDFTVLVEYIFDSYTRQNILELALEKILFVRSDVGIFVTPVYACAVFYKNHLYYVYDCFGNNEVGLSEGPSGKGTACLARFKDLRSLTSRMMYNKRKRESSEEIVYSRFVLSSVKVKELRDAGKEKKKKKKKSKARKTDAAKDDEYLYQGEDEMDEIKPEEEKKDEDSVDEDEKPVDEDEKLEEKEKKKEPENKIGYQYKNGFYTIQGTKAVAGRKTVTEELKEDHFICLCACLVLLTCPVKKWDTKKVDKVLEYGKHVYSHAEDLNISQKRTIKNVLIGEHFFDVIVKSIKIENWRDNKSLNEGIDTILGRKMSYFLVQFPNACYVIHKSSDAILHLFDPYGVPKSQKAGWTRFKDARHLKRRLRRIVVAGGESYKFYTFEMTSIQKAPKGLVLSHKLEEYEMEAAVKKEYHGKPFYEDVEWLQTDPVPWSRRKDKSACGKTRGALENMWFNWDEEYPKDLYSLVGNIHEYNERFSNKTKGKQTLANLITAIGMMEIYDLSEWNSSVVDSVLVNGDHYFADCIQDISDEDYEITMDDLKPDCSIFPFSFQVALAPVVEGTMFLVRLTQFNLYKALRYFFDGFDARYGLICCTKSDRKKHVAFGKLRDAEYFVFDSGCRGAPMFPDGAGVAYILRMTTLNRLLYVLTLTLRGGDFYVHEVTVSDLKPMS</sequence>
<reference evidence="2" key="1">
    <citation type="submission" date="2022-01" db="EMBL/GenBank/DDBJ databases">
        <authorList>
            <person name="King R."/>
        </authorList>
    </citation>
    <scope>NUCLEOTIDE SEQUENCE</scope>
</reference>
<feature type="region of interest" description="Disordered" evidence="1">
    <location>
        <begin position="1301"/>
        <end position="1342"/>
    </location>
</feature>
<feature type="compositionally biased region" description="Acidic residues" evidence="1">
    <location>
        <begin position="268"/>
        <end position="279"/>
    </location>
</feature>
<dbReference type="PANTHER" id="PTHR40552">
    <property type="entry name" value="AT05186P-RELATED"/>
    <property type="match status" value="1"/>
</dbReference>
<feature type="compositionally biased region" description="Basic residues" evidence="1">
    <location>
        <begin position="251"/>
        <end position="263"/>
    </location>
</feature>
<dbReference type="Gene3D" id="3.90.70.120">
    <property type="match status" value="4"/>
</dbReference>
<protein>
    <submittedName>
        <fullName evidence="2">Uncharacterized protein</fullName>
    </submittedName>
</protein>
<evidence type="ECO:0000256" key="1">
    <source>
        <dbReference type="SAM" id="MobiDB-lite"/>
    </source>
</evidence>
<dbReference type="EMBL" id="OU896717">
    <property type="protein sequence ID" value="CAH1118613.1"/>
    <property type="molecule type" value="Genomic_DNA"/>
</dbReference>
<organism evidence="2 3">
    <name type="scientific">Phaedon cochleariae</name>
    <name type="common">Mustard beetle</name>
    <dbReference type="NCBI Taxonomy" id="80249"/>
    <lineage>
        <taxon>Eukaryota</taxon>
        <taxon>Metazoa</taxon>
        <taxon>Ecdysozoa</taxon>
        <taxon>Arthropoda</taxon>
        <taxon>Hexapoda</taxon>
        <taxon>Insecta</taxon>
        <taxon>Pterygota</taxon>
        <taxon>Neoptera</taxon>
        <taxon>Endopterygota</taxon>
        <taxon>Coleoptera</taxon>
        <taxon>Polyphaga</taxon>
        <taxon>Cucujiformia</taxon>
        <taxon>Chrysomeloidea</taxon>
        <taxon>Chrysomelidae</taxon>
        <taxon>Chrysomelinae</taxon>
        <taxon>Chrysomelini</taxon>
        <taxon>Phaedon</taxon>
    </lineage>
</organism>
<feature type="compositionally biased region" description="Polar residues" evidence="1">
    <location>
        <begin position="65"/>
        <end position="78"/>
    </location>
</feature>
<accession>A0A9P0DAN7</accession>
<feature type="compositionally biased region" description="Polar residues" evidence="1">
    <location>
        <begin position="27"/>
        <end position="43"/>
    </location>
</feature>
<gene>
    <name evidence="2" type="ORF">PHAECO_LOCUS2755</name>
</gene>
<feature type="compositionally biased region" description="Basic and acidic residues" evidence="1">
    <location>
        <begin position="1309"/>
        <end position="1319"/>
    </location>
</feature>
<reference evidence="2" key="2">
    <citation type="submission" date="2022-10" db="EMBL/GenBank/DDBJ databases">
        <authorList>
            <consortium name="ENA_rothamsted_submissions"/>
            <consortium name="culmorum"/>
            <person name="King R."/>
        </authorList>
    </citation>
    <scope>NUCLEOTIDE SEQUENCE</scope>
</reference>
<feature type="region of interest" description="Disordered" evidence="1">
    <location>
        <begin position="1"/>
        <end position="78"/>
    </location>
</feature>
<evidence type="ECO:0000313" key="3">
    <source>
        <dbReference type="Proteomes" id="UP001153737"/>
    </source>
</evidence>
<feature type="region of interest" description="Disordered" evidence="1">
    <location>
        <begin position="93"/>
        <end position="282"/>
    </location>
</feature>
<name>A0A9P0DAN7_PHACE</name>